<evidence type="ECO:0000313" key="3">
    <source>
        <dbReference type="EMBL" id="SKB09988.1"/>
    </source>
</evidence>
<dbReference type="STRING" id="1736691.SAMN06295964_3019"/>
<name>A0A1T4Z7Y3_9ACTN</name>
<gene>
    <name evidence="3" type="ORF">SAMN06295964_3019</name>
</gene>
<dbReference type="AlphaFoldDB" id="A0A1T4Z7Y3"/>
<dbReference type="Pfam" id="PF14606">
    <property type="entry name" value="Lipase_GDSL_3"/>
    <property type="match status" value="1"/>
</dbReference>
<dbReference type="Gene3D" id="2.60.120.260">
    <property type="entry name" value="Galactose-binding domain-like"/>
    <property type="match status" value="1"/>
</dbReference>
<reference evidence="4" key="1">
    <citation type="submission" date="2017-02" db="EMBL/GenBank/DDBJ databases">
        <authorList>
            <person name="Varghese N."/>
            <person name="Submissions S."/>
        </authorList>
    </citation>
    <scope>NUCLEOTIDE SEQUENCE [LARGE SCALE GENOMIC DNA]</scope>
    <source>
        <strain evidence="4">9H-4</strain>
    </source>
</reference>
<dbReference type="SUPFAM" id="SSF52266">
    <property type="entry name" value="SGNH hydrolase"/>
    <property type="match status" value="1"/>
</dbReference>
<sequence>MTHPTLHDVPLTEALFRGVVDLEPTARGVQPHRLPAWARRQLPDPQLLMAEAQPSGVRLVMRTAATTIEIAAQPTRVAYVGAPPRPLGVYELLVDGVPAGRGSVVGGDVLTIDMSTGGREVTHGEPGAVTFEGLPATEKTVEIWLPHNELTEVVELRADAPVATMPAGDRRVWLHHGSSISHGSAAVRPTGTWPAVAATAGGVDLVNLGFGGSALLDPATARTMRDLPADLISVKMGINLVNADLMRVRGFVAALHGFLDTIRDGHPDAPLLLVSPILCPIHEDTPGPGLVDPATLGTDNVRFKAGGDPADVAFGKLTLRVIREQMTQIVESRRLDDPNLHLLDGRELYGEADFETDPLPDALHPSAATHRLMGERFATLAFAAGGIFGE</sequence>
<dbReference type="InterPro" id="IPR036514">
    <property type="entry name" value="SGNH_hydro_sf"/>
</dbReference>
<evidence type="ECO:0000259" key="2">
    <source>
        <dbReference type="Pfam" id="PF21181"/>
    </source>
</evidence>
<dbReference type="EMBL" id="LT796768">
    <property type="protein sequence ID" value="SKB09988.1"/>
    <property type="molecule type" value="Genomic_DNA"/>
</dbReference>
<dbReference type="GO" id="GO:0016787">
    <property type="term" value="F:hydrolase activity"/>
    <property type="evidence" value="ECO:0007669"/>
    <property type="project" value="UniProtKB-KW"/>
</dbReference>
<keyword evidence="3" id="KW-0378">Hydrolase</keyword>
<dbReference type="InterPro" id="IPR048977">
    <property type="entry name" value="SsfX3-like_N"/>
</dbReference>
<organism evidence="3 4">
    <name type="scientific">Aeromicrobium choanae</name>
    <dbReference type="NCBI Taxonomy" id="1736691"/>
    <lineage>
        <taxon>Bacteria</taxon>
        <taxon>Bacillati</taxon>
        <taxon>Actinomycetota</taxon>
        <taxon>Actinomycetes</taxon>
        <taxon>Propionibacteriales</taxon>
        <taxon>Nocardioidaceae</taxon>
        <taxon>Aeromicrobium</taxon>
    </lineage>
</organism>
<evidence type="ECO:0000259" key="1">
    <source>
        <dbReference type="Pfam" id="PF14606"/>
    </source>
</evidence>
<dbReference type="InterPro" id="IPR013830">
    <property type="entry name" value="SGNH_hydro"/>
</dbReference>
<accession>A0A1T4Z7Y3</accession>
<keyword evidence="4" id="KW-1185">Reference proteome</keyword>
<dbReference type="RefSeq" id="WP_078700905.1">
    <property type="nucleotide sequence ID" value="NZ_LT796768.1"/>
</dbReference>
<feature type="domain" description="SGNH hydrolase-type esterase" evidence="1">
    <location>
        <begin position="176"/>
        <end position="275"/>
    </location>
</feature>
<feature type="domain" description="SsfX3-like N-terminal" evidence="2">
    <location>
        <begin position="16"/>
        <end position="147"/>
    </location>
</feature>
<dbReference type="Proteomes" id="UP000191040">
    <property type="component" value="Chromosome I"/>
</dbReference>
<dbReference type="Pfam" id="PF21181">
    <property type="entry name" value="SsfX3_N"/>
    <property type="match status" value="1"/>
</dbReference>
<dbReference type="Gene3D" id="3.40.50.1110">
    <property type="entry name" value="SGNH hydrolase"/>
    <property type="match status" value="1"/>
</dbReference>
<evidence type="ECO:0000313" key="4">
    <source>
        <dbReference type="Proteomes" id="UP000191040"/>
    </source>
</evidence>
<proteinExistence type="predicted"/>
<dbReference type="OrthoDB" id="2060945at2"/>
<protein>
    <submittedName>
        <fullName evidence="3">GDSL-like Lipase/Acylhydrolase family protein</fullName>
    </submittedName>
</protein>